<comment type="caution">
    <text evidence="2">The sequence shown here is derived from an EMBL/GenBank/DDBJ whole genome shotgun (WGS) entry which is preliminary data.</text>
</comment>
<proteinExistence type="predicted"/>
<dbReference type="Proteomes" id="UP000827092">
    <property type="component" value="Unassembled WGS sequence"/>
</dbReference>
<reference evidence="2 3" key="1">
    <citation type="journal article" date="2022" name="Nat. Ecol. Evol.">
        <title>A masculinizing supergene underlies an exaggerated male reproductive morph in a spider.</title>
        <authorList>
            <person name="Hendrickx F."/>
            <person name="De Corte Z."/>
            <person name="Sonet G."/>
            <person name="Van Belleghem S.M."/>
            <person name="Kostlbacher S."/>
            <person name="Vangestel C."/>
        </authorList>
    </citation>
    <scope>NUCLEOTIDE SEQUENCE [LARGE SCALE GENOMIC DNA]</scope>
    <source>
        <strain evidence="2">W744_W776</strain>
    </source>
</reference>
<dbReference type="AlphaFoldDB" id="A0AAV6UIM9"/>
<accession>A0AAV6UIM9</accession>
<keyword evidence="3" id="KW-1185">Reference proteome</keyword>
<evidence type="ECO:0000259" key="1">
    <source>
        <dbReference type="Pfam" id="PF20700"/>
    </source>
</evidence>
<gene>
    <name evidence="2" type="ORF">JTE90_001043</name>
</gene>
<feature type="domain" description="Mutator-like transposase" evidence="1">
    <location>
        <begin position="27"/>
        <end position="167"/>
    </location>
</feature>
<dbReference type="InterPro" id="IPR049012">
    <property type="entry name" value="Mutator_transp_dom"/>
</dbReference>
<dbReference type="EMBL" id="JAFNEN010000415">
    <property type="protein sequence ID" value="KAG8183476.1"/>
    <property type="molecule type" value="Genomic_DNA"/>
</dbReference>
<name>A0AAV6UIM9_9ARAC</name>
<evidence type="ECO:0000313" key="2">
    <source>
        <dbReference type="EMBL" id="KAG8183476.1"/>
    </source>
</evidence>
<protein>
    <recommendedName>
        <fullName evidence="1">Mutator-like transposase domain-containing protein</fullName>
    </recommendedName>
</protein>
<organism evidence="2 3">
    <name type="scientific">Oedothorax gibbosus</name>
    <dbReference type="NCBI Taxonomy" id="931172"/>
    <lineage>
        <taxon>Eukaryota</taxon>
        <taxon>Metazoa</taxon>
        <taxon>Ecdysozoa</taxon>
        <taxon>Arthropoda</taxon>
        <taxon>Chelicerata</taxon>
        <taxon>Arachnida</taxon>
        <taxon>Araneae</taxon>
        <taxon>Araneomorphae</taxon>
        <taxon>Entelegynae</taxon>
        <taxon>Araneoidea</taxon>
        <taxon>Linyphiidae</taxon>
        <taxon>Erigoninae</taxon>
        <taxon>Oedothorax</taxon>
    </lineage>
</organism>
<evidence type="ECO:0000313" key="3">
    <source>
        <dbReference type="Proteomes" id="UP000827092"/>
    </source>
</evidence>
<dbReference type="Pfam" id="PF20700">
    <property type="entry name" value="Mutator"/>
    <property type="match status" value="1"/>
</dbReference>
<sequence>MVFLWRIFRKLCEEVSNKEESTYSLTGRRVVELGYFLDALKDFLHHDDKGRLGCTFHNVQVCGEIRKGLNSGLKLKCAMCNFEKTVWTNDTKSEIMDVNKAATIGIMEIGFSNLQDLTAILNIPPMSNTLFQKEQNIIADAWAKTAAREMELAIEEEKRLAKERGDVEWMLMGMPS</sequence>